<proteinExistence type="predicted"/>
<sequence>MKNLSTLARIITLLALISLVFFSCSKNPNYTQVVPEENATAWVRIDSLLGIKEHFGQSVYADGQQLIFSTPKALYTYPASGAATQSFRFDKDAYTRPVYYRGVAYIIQSDTQIKCIPYATTDIPFYISLKELGAVNSIRTQFAANTGIFDALAINDKGQLLIEANDNNFPQSLYQIQLDNRGRPLWDPARKSYQIILPDSVQLSVIRPYSIGDKFFIHSDYKLLGITDKATANDLTANKDWSVNYVFSSGDMLYAVIYSKAESKLFLYQSTDKGSTWQRQAPIATFQSRWAQVYSIKDRLVVSYDGRLEEFDVKTYSFRPLSLKGLMGLGINGVAEQNGKVYVAVESGGFFVKDLADFWR</sequence>
<evidence type="ECO:0000313" key="1">
    <source>
        <dbReference type="EMBL" id="PRY34399.1"/>
    </source>
</evidence>
<dbReference type="AlphaFoldDB" id="A0A2T0SLV5"/>
<dbReference type="OrthoDB" id="834924at2"/>
<dbReference type="PROSITE" id="PS51257">
    <property type="entry name" value="PROKAR_LIPOPROTEIN"/>
    <property type="match status" value="1"/>
</dbReference>
<accession>A0A2T0SLV5</accession>
<name>A0A2T0SLV5_9BACT</name>
<reference evidence="1 2" key="1">
    <citation type="submission" date="2018-03" db="EMBL/GenBank/DDBJ databases">
        <title>Genomic Encyclopedia of Archaeal and Bacterial Type Strains, Phase II (KMG-II): from individual species to whole genera.</title>
        <authorList>
            <person name="Goeker M."/>
        </authorList>
    </citation>
    <scope>NUCLEOTIDE SEQUENCE [LARGE SCALE GENOMIC DNA]</scope>
    <source>
        <strain evidence="1 2">DSM 28354</strain>
    </source>
</reference>
<protein>
    <recommendedName>
        <fullName evidence="3">BNR repeat protein</fullName>
    </recommendedName>
</protein>
<comment type="caution">
    <text evidence="1">The sequence shown here is derived from an EMBL/GenBank/DDBJ whole genome shotgun (WGS) entry which is preliminary data.</text>
</comment>
<organism evidence="1 2">
    <name type="scientific">Spirosoma oryzae</name>
    <dbReference type="NCBI Taxonomy" id="1469603"/>
    <lineage>
        <taxon>Bacteria</taxon>
        <taxon>Pseudomonadati</taxon>
        <taxon>Bacteroidota</taxon>
        <taxon>Cytophagia</taxon>
        <taxon>Cytophagales</taxon>
        <taxon>Cytophagaceae</taxon>
        <taxon>Spirosoma</taxon>
    </lineage>
</organism>
<evidence type="ECO:0000313" key="2">
    <source>
        <dbReference type="Proteomes" id="UP000238375"/>
    </source>
</evidence>
<dbReference type="SUPFAM" id="SSF110296">
    <property type="entry name" value="Oligoxyloglucan reducing end-specific cellobiohydrolase"/>
    <property type="match status" value="1"/>
</dbReference>
<keyword evidence="2" id="KW-1185">Reference proteome</keyword>
<evidence type="ECO:0008006" key="3">
    <source>
        <dbReference type="Google" id="ProtNLM"/>
    </source>
</evidence>
<dbReference type="EMBL" id="PVTE01000017">
    <property type="protein sequence ID" value="PRY34399.1"/>
    <property type="molecule type" value="Genomic_DNA"/>
</dbReference>
<gene>
    <name evidence="1" type="ORF">CLV58_1173</name>
</gene>
<dbReference type="Proteomes" id="UP000238375">
    <property type="component" value="Unassembled WGS sequence"/>
</dbReference>
<dbReference type="RefSeq" id="WP_106139337.1">
    <property type="nucleotide sequence ID" value="NZ_PVTE01000017.1"/>
</dbReference>